<dbReference type="InterPro" id="IPR031341">
    <property type="entry name" value="Methyltr_RsmF_N"/>
</dbReference>
<dbReference type="PRINTS" id="PR02008">
    <property type="entry name" value="RCMTFAMILY"/>
</dbReference>
<evidence type="ECO:0000256" key="1">
    <source>
        <dbReference type="ARBA" id="ARBA00007494"/>
    </source>
</evidence>
<sequence length="440" mass="49526">MEFPLAFVENMRNLLSDECDAFLSALMSDASVSVRVNDKLSLFGDKKPVPWCPDGYYLPERPSFTKDPLFHAGAYYVQEASSMFLYQALKQCVPHDAVVLDLCAAPGGKSTLASQYLSRGLLVANEIVRSRAYILSENIQKWGNDNVVVCNNRPADFASSGVIFDAILVDAPCSGEGMFRKDEGAIAEWSPANVHMCAERQRDILTAIWPALKEGGILVYSTCTFNQEEDEENVRWIMEELGAEYISLEREEGWNITTYGVGYRFFPHKTQGEGLFMAVLRKVSDDVFAVRKQKKNNRKQVVVAVPPGLSEWLADDYSLRMDDATTVRAYPKGLANEMQRVVENMRVLSAGIEVAEVKGKSVVPQQGLALSKHIKRGYFPEKELSEEDALRYLRGEAFYIDDVPNGYVLLTYQSLPIGWGKNLGSRFNNLYPNEWRIKKM</sequence>
<evidence type="ECO:0000256" key="7">
    <source>
        <dbReference type="PROSITE-ProRule" id="PRU01023"/>
    </source>
</evidence>
<dbReference type="CDD" id="cd02440">
    <property type="entry name" value="AdoMet_MTases"/>
    <property type="match status" value="1"/>
</dbReference>
<dbReference type="Pfam" id="PF17125">
    <property type="entry name" value="Methyltr_RsmF_N"/>
    <property type="match status" value="1"/>
</dbReference>
<keyword evidence="2" id="KW-0963">Cytoplasm</keyword>
<gene>
    <name evidence="9" type="ORF">IAA73_05135</name>
</gene>
<keyword evidence="5 7" id="KW-0949">S-adenosyl-L-methionine</keyword>
<dbReference type="Gene3D" id="3.40.50.150">
    <property type="entry name" value="Vaccinia Virus protein VP39"/>
    <property type="match status" value="1"/>
</dbReference>
<dbReference type="InterPro" id="IPR027391">
    <property type="entry name" value="Nol1_Nop2_Fmu_2"/>
</dbReference>
<dbReference type="AlphaFoldDB" id="A0A9D9HTN9"/>
<dbReference type="InterPro" id="IPR001678">
    <property type="entry name" value="MeTrfase_RsmB-F_NOP2_dom"/>
</dbReference>
<dbReference type="Pfam" id="PF13636">
    <property type="entry name" value="Methyltranf_PUA"/>
    <property type="match status" value="1"/>
</dbReference>
<name>A0A9D9HTN9_9BACT</name>
<keyword evidence="4 7" id="KW-0808">Transferase</keyword>
<protein>
    <submittedName>
        <fullName evidence="9">rRNA cytosine-C5-methyltransferase</fullName>
    </submittedName>
</protein>
<evidence type="ECO:0000313" key="9">
    <source>
        <dbReference type="EMBL" id="MBO8459703.1"/>
    </source>
</evidence>
<organism evidence="9 10">
    <name type="scientific">Candidatus Gallipaludibacter merdavium</name>
    <dbReference type="NCBI Taxonomy" id="2840839"/>
    <lineage>
        <taxon>Bacteria</taxon>
        <taxon>Pseudomonadati</taxon>
        <taxon>Bacteroidota</taxon>
        <taxon>Bacteroidia</taxon>
        <taxon>Bacteroidales</taxon>
        <taxon>Candidatus Gallipaludibacter</taxon>
    </lineage>
</organism>
<evidence type="ECO:0000256" key="3">
    <source>
        <dbReference type="ARBA" id="ARBA00022603"/>
    </source>
</evidence>
<dbReference type="EMBL" id="JADIMG010000052">
    <property type="protein sequence ID" value="MBO8459703.1"/>
    <property type="molecule type" value="Genomic_DNA"/>
</dbReference>
<dbReference type="Pfam" id="PF01189">
    <property type="entry name" value="Methyltr_RsmB-F"/>
    <property type="match status" value="1"/>
</dbReference>
<evidence type="ECO:0000256" key="5">
    <source>
        <dbReference type="ARBA" id="ARBA00022691"/>
    </source>
</evidence>
<feature type="binding site" evidence="7">
    <location>
        <position position="126"/>
    </location>
    <ligand>
        <name>S-adenosyl-L-methionine</name>
        <dbReference type="ChEBI" id="CHEBI:59789"/>
    </ligand>
</feature>
<dbReference type="GO" id="GO:0001510">
    <property type="term" value="P:RNA methylation"/>
    <property type="evidence" value="ECO:0007669"/>
    <property type="project" value="InterPro"/>
</dbReference>
<feature type="active site" description="Nucleophile" evidence="7">
    <location>
        <position position="223"/>
    </location>
</feature>
<dbReference type="PANTHER" id="PTHR22807">
    <property type="entry name" value="NOP2 YEAST -RELATED NOL1/NOP2/FMU SUN DOMAIN-CONTAINING"/>
    <property type="match status" value="1"/>
</dbReference>
<evidence type="ECO:0000256" key="2">
    <source>
        <dbReference type="ARBA" id="ARBA00022490"/>
    </source>
</evidence>
<dbReference type="Gene3D" id="3.30.70.1170">
    <property type="entry name" value="Sun protein, domain 3"/>
    <property type="match status" value="1"/>
</dbReference>
<evidence type="ECO:0000259" key="8">
    <source>
        <dbReference type="PROSITE" id="PS51686"/>
    </source>
</evidence>
<proteinExistence type="inferred from homology"/>
<dbReference type="GO" id="GO:0008173">
    <property type="term" value="F:RNA methyltransferase activity"/>
    <property type="evidence" value="ECO:0007669"/>
    <property type="project" value="InterPro"/>
</dbReference>
<comment type="caution">
    <text evidence="7">Lacks conserved residue(s) required for the propagation of feature annotation.</text>
</comment>
<dbReference type="Proteomes" id="UP000823641">
    <property type="component" value="Unassembled WGS sequence"/>
</dbReference>
<dbReference type="PROSITE" id="PS01153">
    <property type="entry name" value="NOL1_NOP2_SUN"/>
    <property type="match status" value="1"/>
</dbReference>
<evidence type="ECO:0000256" key="6">
    <source>
        <dbReference type="ARBA" id="ARBA00022884"/>
    </source>
</evidence>
<dbReference type="GO" id="GO:0003723">
    <property type="term" value="F:RNA binding"/>
    <property type="evidence" value="ECO:0007669"/>
    <property type="project" value="UniProtKB-UniRule"/>
</dbReference>
<dbReference type="InterPro" id="IPR018314">
    <property type="entry name" value="RsmB/NOL1/NOP2-like_CS"/>
</dbReference>
<reference evidence="9" key="2">
    <citation type="journal article" date="2021" name="PeerJ">
        <title>Extensive microbial diversity within the chicken gut microbiome revealed by metagenomics and culture.</title>
        <authorList>
            <person name="Gilroy R."/>
            <person name="Ravi A."/>
            <person name="Getino M."/>
            <person name="Pursley I."/>
            <person name="Horton D.L."/>
            <person name="Alikhan N.F."/>
            <person name="Baker D."/>
            <person name="Gharbi K."/>
            <person name="Hall N."/>
            <person name="Watson M."/>
            <person name="Adriaenssens E.M."/>
            <person name="Foster-Nyarko E."/>
            <person name="Jarju S."/>
            <person name="Secka A."/>
            <person name="Antonio M."/>
            <person name="Oren A."/>
            <person name="Chaudhuri R.R."/>
            <person name="La Ragione R."/>
            <person name="Hildebrand F."/>
            <person name="Pallen M.J."/>
        </authorList>
    </citation>
    <scope>NUCLEOTIDE SEQUENCE</scope>
    <source>
        <strain evidence="9">G3-3990</strain>
    </source>
</reference>
<comment type="caution">
    <text evidence="9">The sequence shown here is derived from an EMBL/GenBank/DDBJ whole genome shotgun (WGS) entry which is preliminary data.</text>
</comment>
<keyword evidence="6 7" id="KW-0694">RNA-binding</keyword>
<dbReference type="InterPro" id="IPR023267">
    <property type="entry name" value="RCMT"/>
</dbReference>
<dbReference type="PANTHER" id="PTHR22807:SF30">
    <property type="entry name" value="28S RRNA (CYTOSINE(4447)-C(5))-METHYLTRANSFERASE-RELATED"/>
    <property type="match status" value="1"/>
</dbReference>
<dbReference type="SUPFAM" id="SSF53335">
    <property type="entry name" value="S-adenosyl-L-methionine-dependent methyltransferases"/>
    <property type="match status" value="1"/>
</dbReference>
<dbReference type="Gene3D" id="2.30.130.60">
    <property type="match status" value="1"/>
</dbReference>
<accession>A0A9D9HTN9</accession>
<feature type="binding site" evidence="7">
    <location>
        <begin position="103"/>
        <end position="109"/>
    </location>
    <ligand>
        <name>S-adenosyl-L-methionine</name>
        <dbReference type="ChEBI" id="CHEBI:59789"/>
    </ligand>
</feature>
<keyword evidence="3 7" id="KW-0489">Methyltransferase</keyword>
<dbReference type="PROSITE" id="PS51686">
    <property type="entry name" value="SAM_MT_RSMB_NOP"/>
    <property type="match status" value="1"/>
</dbReference>
<reference evidence="9" key="1">
    <citation type="submission" date="2020-10" db="EMBL/GenBank/DDBJ databases">
        <authorList>
            <person name="Gilroy R."/>
        </authorList>
    </citation>
    <scope>NUCLEOTIDE SEQUENCE</scope>
    <source>
        <strain evidence="9">G3-3990</strain>
    </source>
</reference>
<dbReference type="InterPro" id="IPR029063">
    <property type="entry name" value="SAM-dependent_MTases_sf"/>
</dbReference>
<comment type="similarity">
    <text evidence="1 7">Belongs to the class I-like SAM-binding methyltransferase superfamily. RsmB/NOP family.</text>
</comment>
<feature type="binding site" evidence="7">
    <location>
        <position position="170"/>
    </location>
    <ligand>
        <name>S-adenosyl-L-methionine</name>
        <dbReference type="ChEBI" id="CHEBI:59789"/>
    </ligand>
</feature>
<dbReference type="InterPro" id="IPR049560">
    <property type="entry name" value="MeTrfase_RsmB-F_NOP2_cat"/>
</dbReference>
<evidence type="ECO:0000313" key="10">
    <source>
        <dbReference type="Proteomes" id="UP000823641"/>
    </source>
</evidence>
<feature type="domain" description="SAM-dependent MTase RsmB/NOP-type" evidence="8">
    <location>
        <begin position="1"/>
        <end position="283"/>
    </location>
</feature>
<evidence type="ECO:0000256" key="4">
    <source>
        <dbReference type="ARBA" id="ARBA00022679"/>
    </source>
</evidence>